<dbReference type="SUPFAM" id="SSF56037">
    <property type="entry name" value="PheT/TilS domain"/>
    <property type="match status" value="1"/>
</dbReference>
<dbReference type="InterPro" id="IPR020825">
    <property type="entry name" value="Phe-tRNA_synthase-like_B3/B4"/>
</dbReference>
<evidence type="ECO:0000313" key="2">
    <source>
        <dbReference type="EMBL" id="KKR71531.1"/>
    </source>
</evidence>
<proteinExistence type="predicted"/>
<protein>
    <submittedName>
        <fullName evidence="2">Lysine-tRNA ligase</fullName>
    </submittedName>
</protein>
<keyword evidence="2" id="KW-0436">Ligase</keyword>
<dbReference type="InterPro" id="IPR005146">
    <property type="entry name" value="B3/B4_tRNA-bd"/>
</dbReference>
<dbReference type="Proteomes" id="UP000034013">
    <property type="component" value="Unassembled WGS sequence"/>
</dbReference>
<organism evidence="2 3">
    <name type="scientific">Candidatus Woesebacteria bacterium GW2011_GWA2_40_7</name>
    <dbReference type="NCBI Taxonomy" id="1618562"/>
    <lineage>
        <taxon>Bacteria</taxon>
        <taxon>Candidatus Woeseibacteriota</taxon>
    </lineage>
</organism>
<dbReference type="AlphaFoldDB" id="A0A0G0T9P1"/>
<dbReference type="GO" id="GO:0004826">
    <property type="term" value="F:phenylalanine-tRNA ligase activity"/>
    <property type="evidence" value="ECO:0007669"/>
    <property type="project" value="InterPro"/>
</dbReference>
<gene>
    <name evidence="2" type="ORF">UU16_C0060G0005</name>
</gene>
<dbReference type="GO" id="GO:0003723">
    <property type="term" value="F:RNA binding"/>
    <property type="evidence" value="ECO:0007669"/>
    <property type="project" value="InterPro"/>
</dbReference>
<dbReference type="Gene3D" id="3.50.40.10">
    <property type="entry name" value="Phenylalanyl-trna Synthetase, Chain B, domain 3"/>
    <property type="match status" value="1"/>
</dbReference>
<reference evidence="2 3" key="1">
    <citation type="journal article" date="2015" name="Nature">
        <title>rRNA introns, odd ribosomes, and small enigmatic genomes across a large radiation of phyla.</title>
        <authorList>
            <person name="Brown C.T."/>
            <person name="Hug L.A."/>
            <person name="Thomas B.C."/>
            <person name="Sharon I."/>
            <person name="Castelle C.J."/>
            <person name="Singh A."/>
            <person name="Wilkins M.J."/>
            <person name="Williams K.H."/>
            <person name="Banfield J.F."/>
        </authorList>
    </citation>
    <scope>NUCLEOTIDE SEQUENCE [LARGE SCALE GENOMIC DNA]</scope>
</reference>
<comment type="caution">
    <text evidence="2">The sequence shown here is derived from an EMBL/GenBank/DDBJ whole genome shotgun (WGS) entry which is preliminary data.</text>
</comment>
<dbReference type="Pfam" id="PF03483">
    <property type="entry name" value="B3_4"/>
    <property type="match status" value="1"/>
</dbReference>
<dbReference type="EMBL" id="LBZO01000060">
    <property type="protein sequence ID" value="KKR71531.1"/>
    <property type="molecule type" value="Genomic_DNA"/>
</dbReference>
<sequence length="235" mass="25825">MQLKIEDGIFDLFPGTVLGVAILHNIDNHGESEEITNLLREAETKAISGLGNIPLVEQLFISAWREAYRKFGAKPSDYPSSIENLIRRTLKGETVRHINKLVDIYNVISLRHLLPVGGEDLEKTEGDISLVIAGEDEPAIYLLGEKEPRAPHAGEVIYKDGAGAICRRWNWKEADRTKLTEKTKNAVLVIEGVPPISPESVMKATGDLAKLVGQYCGGDITTAILDTTNRSAKLL</sequence>
<evidence type="ECO:0000313" key="3">
    <source>
        <dbReference type="Proteomes" id="UP000034013"/>
    </source>
</evidence>
<accession>A0A0G0T9P1</accession>
<evidence type="ECO:0000259" key="1">
    <source>
        <dbReference type="SMART" id="SM00873"/>
    </source>
</evidence>
<dbReference type="SMART" id="SM00873">
    <property type="entry name" value="B3_4"/>
    <property type="match status" value="1"/>
</dbReference>
<dbReference type="PANTHER" id="PTHR39209:SF2">
    <property type="entry name" value="CYTOPLASMIC PROTEIN"/>
    <property type="match status" value="1"/>
</dbReference>
<name>A0A0G0T9P1_9BACT</name>
<dbReference type="PANTHER" id="PTHR39209">
    <property type="match status" value="1"/>
</dbReference>
<feature type="domain" description="B3/B4 tRNA-binding" evidence="1">
    <location>
        <begin position="62"/>
        <end position="217"/>
    </location>
</feature>